<evidence type="ECO:0000256" key="3">
    <source>
        <dbReference type="ARBA" id="ARBA00022989"/>
    </source>
</evidence>
<organism evidence="8 9">
    <name type="scientific">Ajellomyces capsulatus</name>
    <name type="common">Darling's disease fungus</name>
    <name type="synonym">Histoplasma capsulatum</name>
    <dbReference type="NCBI Taxonomy" id="5037"/>
    <lineage>
        <taxon>Eukaryota</taxon>
        <taxon>Fungi</taxon>
        <taxon>Dikarya</taxon>
        <taxon>Ascomycota</taxon>
        <taxon>Pezizomycotina</taxon>
        <taxon>Eurotiomycetes</taxon>
        <taxon>Eurotiomycetidae</taxon>
        <taxon>Onygenales</taxon>
        <taxon>Ajellomycetaceae</taxon>
        <taxon>Histoplasma</taxon>
    </lineage>
</organism>
<reference evidence="8 9" key="1">
    <citation type="submission" date="2021-01" db="EMBL/GenBank/DDBJ databases">
        <title>Chromosome-level genome assembly of a human fungal pathogen reveals clustering of transcriptionally co-regulated genes.</title>
        <authorList>
            <person name="Voorhies M."/>
            <person name="Cohen S."/>
            <person name="Shea T.P."/>
            <person name="Petrus S."/>
            <person name="Munoz J.F."/>
            <person name="Poplawski S."/>
            <person name="Goldman W.E."/>
            <person name="Michael T."/>
            <person name="Cuomo C.A."/>
            <person name="Sil A."/>
            <person name="Beyhan S."/>
        </authorList>
    </citation>
    <scope>NUCLEOTIDE SEQUENCE [LARGE SCALE GENOMIC DNA]</scope>
    <source>
        <strain evidence="8 9">G184AR</strain>
    </source>
</reference>
<evidence type="ECO:0000256" key="1">
    <source>
        <dbReference type="ARBA" id="ARBA00004141"/>
    </source>
</evidence>
<evidence type="ECO:0000256" key="4">
    <source>
        <dbReference type="ARBA" id="ARBA00023136"/>
    </source>
</evidence>
<comment type="caution">
    <text evidence="8">The sequence shown here is derived from an EMBL/GenBank/DDBJ whole genome shotgun (WGS) entry which is preliminary data.</text>
</comment>
<comment type="similarity">
    <text evidence="5">Belongs to the SAT4 family.</text>
</comment>
<feature type="transmembrane region" description="Helical" evidence="6">
    <location>
        <begin position="56"/>
        <end position="75"/>
    </location>
</feature>
<evidence type="ECO:0000259" key="7">
    <source>
        <dbReference type="Pfam" id="PF20684"/>
    </source>
</evidence>
<dbReference type="PANTHER" id="PTHR33048:SF132">
    <property type="entry name" value="MEMBRANE PROTEIN, PUTATIVE (AFU_ORTHOLOGUE AFUA_6G07820)-RELATED"/>
    <property type="match status" value="1"/>
</dbReference>
<dbReference type="VEuPathDB" id="FungiDB:I7I52_09544"/>
<dbReference type="InterPro" id="IPR052337">
    <property type="entry name" value="SAT4-like"/>
</dbReference>
<proteinExistence type="inferred from homology"/>
<dbReference type="OrthoDB" id="444631at2759"/>
<dbReference type="AlphaFoldDB" id="A0A8H7YY04"/>
<protein>
    <submittedName>
        <fullName evidence="8">Integral membrane protein</fullName>
    </submittedName>
</protein>
<evidence type="ECO:0000256" key="6">
    <source>
        <dbReference type="SAM" id="Phobius"/>
    </source>
</evidence>
<dbReference type="PANTHER" id="PTHR33048">
    <property type="entry name" value="PTH11-LIKE INTEGRAL MEMBRANE PROTEIN (AFU_ORTHOLOGUE AFUA_5G11245)"/>
    <property type="match status" value="1"/>
</dbReference>
<keyword evidence="4 6" id="KW-0472">Membrane</keyword>
<evidence type="ECO:0000313" key="8">
    <source>
        <dbReference type="EMBL" id="KAG5299286.1"/>
    </source>
</evidence>
<feature type="transmembrane region" description="Helical" evidence="6">
    <location>
        <begin position="178"/>
        <end position="200"/>
    </location>
</feature>
<feature type="transmembrane region" description="Helical" evidence="6">
    <location>
        <begin position="23"/>
        <end position="44"/>
    </location>
</feature>
<dbReference type="EMBL" id="JAEVHI010000002">
    <property type="protein sequence ID" value="KAG5299286.1"/>
    <property type="molecule type" value="Genomic_DNA"/>
</dbReference>
<accession>A0A8H7YY04</accession>
<evidence type="ECO:0000256" key="5">
    <source>
        <dbReference type="ARBA" id="ARBA00038359"/>
    </source>
</evidence>
<keyword evidence="3 6" id="KW-1133">Transmembrane helix</keyword>
<dbReference type="InterPro" id="IPR049326">
    <property type="entry name" value="Rhodopsin_dom_fungi"/>
</dbReference>
<evidence type="ECO:0000313" key="9">
    <source>
        <dbReference type="Proteomes" id="UP000670092"/>
    </source>
</evidence>
<dbReference type="Proteomes" id="UP000670092">
    <property type="component" value="Unassembled WGS sequence"/>
</dbReference>
<sequence length="384" mass="42922">METSNWAMQNGLSEESEDKAKDALILSITFTSLAVFFVSARLYTRGFLVKKIGSDDWTCLVSLILSLGFMGLFIGEWKSGLGGNRSEITFETFKQQVILLWASIPIYNASLFCTKASIALQYHRIFPGSRIRIACSGALFFLIIYGLWVVVGSFLTCVPVRRWWDDMVEGSCLNRDAFWLSTAIVHIVTDVVLLAMPMPILIRLNIPKRKRIALVLVFALGGFVCITSGLRLESLRQLARSDDLVEHNAAAASWSAVECNVAIICCSLPTLRPLVTRIFPLIFPTTGYGYGRNSKRKIPCLPRWFASHEPQERIDQEHAMEFLQKLSSDEGGKHSHRDMGGVAATESISQETISASDIEADRPAEPFVRSIHRGKSWFLAYPSM</sequence>
<evidence type="ECO:0000256" key="2">
    <source>
        <dbReference type="ARBA" id="ARBA00022692"/>
    </source>
</evidence>
<feature type="domain" description="Rhodopsin" evidence="7">
    <location>
        <begin position="40"/>
        <end position="276"/>
    </location>
</feature>
<feature type="transmembrane region" description="Helical" evidence="6">
    <location>
        <begin position="212"/>
        <end position="232"/>
    </location>
</feature>
<comment type="subcellular location">
    <subcellularLocation>
        <location evidence="1">Membrane</location>
        <topology evidence="1">Multi-pass membrane protein</topology>
    </subcellularLocation>
</comment>
<gene>
    <name evidence="8" type="ORF">I7I52_09544</name>
</gene>
<name>A0A8H7YY04_AJECA</name>
<keyword evidence="2 6" id="KW-0812">Transmembrane</keyword>
<dbReference type="GO" id="GO:0016020">
    <property type="term" value="C:membrane"/>
    <property type="evidence" value="ECO:0007669"/>
    <property type="project" value="UniProtKB-SubCell"/>
</dbReference>
<dbReference type="Pfam" id="PF20684">
    <property type="entry name" value="Fung_rhodopsin"/>
    <property type="match status" value="1"/>
</dbReference>
<feature type="transmembrane region" description="Helical" evidence="6">
    <location>
        <begin position="95"/>
        <end position="113"/>
    </location>
</feature>
<feature type="transmembrane region" description="Helical" evidence="6">
    <location>
        <begin position="133"/>
        <end position="158"/>
    </location>
</feature>